<proteinExistence type="predicted"/>
<feature type="transmembrane region" description="Helical" evidence="1">
    <location>
        <begin position="12"/>
        <end position="29"/>
    </location>
</feature>
<evidence type="ECO:0000313" key="2">
    <source>
        <dbReference type="EMBL" id="QHU01578.1"/>
    </source>
</evidence>
<dbReference type="AlphaFoldDB" id="A0A6C0JCV7"/>
<keyword evidence="1" id="KW-1133">Transmembrane helix</keyword>
<sequence length="67" mass="7899">MIEKKSVTAKIYFYMILFIIFILGLWYFCKNYLCSLIKYIVLIVTLLVVIYNVYEGTATMKSLKSIL</sequence>
<reference evidence="2" key="1">
    <citation type="journal article" date="2020" name="Nature">
        <title>Giant virus diversity and host interactions through global metagenomics.</title>
        <authorList>
            <person name="Schulz F."/>
            <person name="Roux S."/>
            <person name="Paez-Espino D."/>
            <person name="Jungbluth S."/>
            <person name="Walsh D.A."/>
            <person name="Denef V.J."/>
            <person name="McMahon K.D."/>
            <person name="Konstantinidis K.T."/>
            <person name="Eloe-Fadrosh E.A."/>
            <person name="Kyrpides N.C."/>
            <person name="Woyke T."/>
        </authorList>
    </citation>
    <scope>NUCLEOTIDE SEQUENCE</scope>
    <source>
        <strain evidence="2">GVMAG-M-3300025874-2</strain>
    </source>
</reference>
<organism evidence="2">
    <name type="scientific">viral metagenome</name>
    <dbReference type="NCBI Taxonomy" id="1070528"/>
    <lineage>
        <taxon>unclassified sequences</taxon>
        <taxon>metagenomes</taxon>
        <taxon>organismal metagenomes</taxon>
    </lineage>
</organism>
<feature type="transmembrane region" description="Helical" evidence="1">
    <location>
        <begin position="36"/>
        <end position="54"/>
    </location>
</feature>
<evidence type="ECO:0000256" key="1">
    <source>
        <dbReference type="SAM" id="Phobius"/>
    </source>
</evidence>
<dbReference type="EMBL" id="MN740346">
    <property type="protein sequence ID" value="QHU01578.1"/>
    <property type="molecule type" value="Genomic_DNA"/>
</dbReference>
<protein>
    <submittedName>
        <fullName evidence="2">Uncharacterized protein</fullName>
    </submittedName>
</protein>
<keyword evidence="1" id="KW-0472">Membrane</keyword>
<name>A0A6C0JCV7_9ZZZZ</name>
<accession>A0A6C0JCV7</accession>
<keyword evidence="1" id="KW-0812">Transmembrane</keyword>